<proteinExistence type="predicted"/>
<evidence type="ECO:0000256" key="1">
    <source>
        <dbReference type="SAM" id="SignalP"/>
    </source>
</evidence>
<name>A0ABR3PX29_9TREE</name>
<sequence>MLASLLLLALAAGAAAAPRRAFPAKPACDDALNPYPDGRRLTFAPDGTFKVVLFTDLHYGERDGGNVWAAWGVEQDTNSTRVMNRALDDEAPNLVVYGGDQITGENQLWENSTAYLDQVFAPALAHDTPFTSIYGNHDESYNISHVQSYWFEKTRAAAKRLSWTQMNDASSADPKGVFNYYIPVYASASARTPALLLWFFDSRSGTFNSGYFNVSDEKHMSQDWVDPQAAQWINATAGRMRDAWGALPKSLVYVHIPPAAAQVIGNGSVAEKPEEHPGIDYDEPVDVQGQNGAAFWGRSKPDKPFWDAVTGTLGGADGTGLIAVTAGHDHGNDWCGRDPAVGPFTFCFGRHTGYGGYGSWARGSRVWRARLDAAGALADLHSWIRMEDHSTANTTTLVQGGHTVLINSRDPAPAA</sequence>
<feature type="chain" id="PRO_5046027758" description="Calcineurin-like phosphoesterase domain-containing protein" evidence="1">
    <location>
        <begin position="17"/>
        <end position="415"/>
    </location>
</feature>
<dbReference type="SUPFAM" id="SSF56300">
    <property type="entry name" value="Metallo-dependent phosphatases"/>
    <property type="match status" value="1"/>
</dbReference>
<feature type="domain" description="Calcineurin-like phosphoesterase" evidence="2">
    <location>
        <begin position="49"/>
        <end position="157"/>
    </location>
</feature>
<dbReference type="PANTHER" id="PTHR32440">
    <property type="entry name" value="PHOSPHATASE DCR2-RELATED-RELATED"/>
    <property type="match status" value="1"/>
</dbReference>
<comment type="caution">
    <text evidence="3">The sequence shown here is derived from an EMBL/GenBank/DDBJ whole genome shotgun (WGS) entry which is preliminary data.</text>
</comment>
<keyword evidence="1" id="KW-0732">Signal</keyword>
<dbReference type="CDD" id="cd07383">
    <property type="entry name" value="MPP_Dcr2"/>
    <property type="match status" value="1"/>
</dbReference>
<dbReference type="EMBL" id="JBBXJM010000005">
    <property type="protein sequence ID" value="KAL1406999.1"/>
    <property type="molecule type" value="Genomic_DNA"/>
</dbReference>
<evidence type="ECO:0000259" key="2">
    <source>
        <dbReference type="Pfam" id="PF00149"/>
    </source>
</evidence>
<feature type="signal peptide" evidence="1">
    <location>
        <begin position="1"/>
        <end position="16"/>
    </location>
</feature>
<dbReference type="PANTHER" id="PTHR32440:SF11">
    <property type="entry name" value="METALLOPHOSPHOESTERASE DOMAIN-CONTAINING PROTEIN"/>
    <property type="match status" value="1"/>
</dbReference>
<accession>A0ABR3PX29</accession>
<dbReference type="InterPro" id="IPR004843">
    <property type="entry name" value="Calcineurin-like_PHP"/>
</dbReference>
<dbReference type="InterPro" id="IPR029052">
    <property type="entry name" value="Metallo-depent_PP-like"/>
</dbReference>
<gene>
    <name evidence="3" type="ORF">Q8F55_006412</name>
</gene>
<dbReference type="RefSeq" id="XP_069206943.1">
    <property type="nucleotide sequence ID" value="XM_069354872.1"/>
</dbReference>
<evidence type="ECO:0000313" key="4">
    <source>
        <dbReference type="Proteomes" id="UP001565368"/>
    </source>
</evidence>
<keyword evidence="4" id="KW-1185">Reference proteome</keyword>
<organism evidence="3 4">
    <name type="scientific">Vanrija albida</name>
    <dbReference type="NCBI Taxonomy" id="181172"/>
    <lineage>
        <taxon>Eukaryota</taxon>
        <taxon>Fungi</taxon>
        <taxon>Dikarya</taxon>
        <taxon>Basidiomycota</taxon>
        <taxon>Agaricomycotina</taxon>
        <taxon>Tremellomycetes</taxon>
        <taxon>Trichosporonales</taxon>
        <taxon>Trichosporonaceae</taxon>
        <taxon>Vanrija</taxon>
    </lineage>
</organism>
<evidence type="ECO:0000313" key="3">
    <source>
        <dbReference type="EMBL" id="KAL1406999.1"/>
    </source>
</evidence>
<dbReference type="Pfam" id="PF00149">
    <property type="entry name" value="Metallophos"/>
    <property type="match status" value="1"/>
</dbReference>
<protein>
    <recommendedName>
        <fullName evidence="2">Calcineurin-like phosphoesterase domain-containing protein</fullName>
    </recommendedName>
</protein>
<dbReference type="Gene3D" id="3.60.21.10">
    <property type="match status" value="1"/>
</dbReference>
<dbReference type="GeneID" id="95987455"/>
<dbReference type="Proteomes" id="UP001565368">
    <property type="component" value="Unassembled WGS sequence"/>
</dbReference>
<reference evidence="3 4" key="1">
    <citation type="submission" date="2023-08" db="EMBL/GenBank/DDBJ databases">
        <title>Annotated Genome Sequence of Vanrija albida AlHP1.</title>
        <authorList>
            <person name="Herzog R."/>
        </authorList>
    </citation>
    <scope>NUCLEOTIDE SEQUENCE [LARGE SCALE GENOMIC DNA]</scope>
    <source>
        <strain evidence="3 4">AlHP1</strain>
    </source>
</reference>